<evidence type="ECO:0000256" key="5">
    <source>
        <dbReference type="ARBA" id="ARBA00023274"/>
    </source>
</evidence>
<dbReference type="InterPro" id="IPR018258">
    <property type="entry name" value="Ribosomal_bL21_CS"/>
</dbReference>
<dbReference type="InterPro" id="IPR028909">
    <property type="entry name" value="bL21-like"/>
</dbReference>
<sequence length="104" mass="11712">MTYAIIEAGGKQIWIQPGKFYDLNYIKAEPGDIIKLNRVLLVNTKDGVSVGRPCVKSAVIKAKVLKHLKGKKIIVFKMKAKKNSKSKNGHRQLLTRLLIEEILN</sequence>
<dbReference type="GO" id="GO:0005840">
    <property type="term" value="C:ribosome"/>
    <property type="evidence" value="ECO:0007669"/>
    <property type="project" value="UniProtKB-KW"/>
</dbReference>
<evidence type="ECO:0000256" key="2">
    <source>
        <dbReference type="ARBA" id="ARBA00022730"/>
    </source>
</evidence>
<dbReference type="PANTHER" id="PTHR21349">
    <property type="entry name" value="50S RIBOSOMAL PROTEIN L21"/>
    <property type="match status" value="1"/>
</dbReference>
<evidence type="ECO:0000313" key="8">
    <source>
        <dbReference type="EMBL" id="AOM65008.1"/>
    </source>
</evidence>
<name>A0A1C9C9F7_9FLOR</name>
<dbReference type="GO" id="GO:0019843">
    <property type="term" value="F:rRNA binding"/>
    <property type="evidence" value="ECO:0007669"/>
    <property type="project" value="UniProtKB-KW"/>
</dbReference>
<dbReference type="GO" id="GO:0003735">
    <property type="term" value="F:structural constituent of ribosome"/>
    <property type="evidence" value="ECO:0007669"/>
    <property type="project" value="InterPro"/>
</dbReference>
<reference evidence="8" key="1">
    <citation type="journal article" date="2016" name="BMC Biol.">
        <title>Parallel evolution of highly conserved plastid genome architecture in red seaweeds and seed plants.</title>
        <authorList>
            <person name="Lee J."/>
            <person name="Cho C.H."/>
            <person name="Park S.I."/>
            <person name="Choi J.W."/>
            <person name="Song H.S."/>
            <person name="West J.A."/>
            <person name="Bhattacharya D."/>
            <person name="Yoon H.S."/>
        </authorList>
    </citation>
    <scope>NUCLEOTIDE SEQUENCE</scope>
</reference>
<evidence type="ECO:0000256" key="7">
    <source>
        <dbReference type="ARBA" id="ARBA00044129"/>
    </source>
</evidence>
<evidence type="ECO:0000256" key="1">
    <source>
        <dbReference type="ARBA" id="ARBA00008563"/>
    </source>
</evidence>
<protein>
    <recommendedName>
        <fullName evidence="7">Large ribosomal subunit protein bL21m</fullName>
    </recommendedName>
    <alternativeName>
        <fullName evidence="6">50S ribosomal protein L21, chloroplastic</fullName>
    </alternativeName>
</protein>
<dbReference type="EMBL" id="KX284712">
    <property type="protein sequence ID" value="AOM65008.1"/>
    <property type="molecule type" value="Genomic_DNA"/>
</dbReference>
<accession>A0A1C9C9F7</accession>
<geneLocation type="plastid" evidence="8"/>
<keyword evidence="4 8" id="KW-0689">Ribosomal protein</keyword>
<dbReference type="PANTHER" id="PTHR21349:SF0">
    <property type="entry name" value="LARGE RIBOSOMAL SUBUNIT PROTEIN BL21M"/>
    <property type="match status" value="1"/>
</dbReference>
<dbReference type="GO" id="GO:0005737">
    <property type="term" value="C:cytoplasm"/>
    <property type="evidence" value="ECO:0007669"/>
    <property type="project" value="UniProtKB-ARBA"/>
</dbReference>
<comment type="similarity">
    <text evidence="1">Belongs to the bacterial ribosomal protein bL21 family.</text>
</comment>
<keyword evidence="3" id="KW-0694">RNA-binding</keyword>
<keyword evidence="5" id="KW-0687">Ribonucleoprotein</keyword>
<gene>
    <name evidence="8" type="primary">rpl21</name>
    <name evidence="8" type="ORF">Schiz_125</name>
</gene>
<dbReference type="HAMAP" id="MF_01363">
    <property type="entry name" value="Ribosomal_bL21"/>
    <property type="match status" value="1"/>
</dbReference>
<evidence type="ECO:0000256" key="4">
    <source>
        <dbReference type="ARBA" id="ARBA00022980"/>
    </source>
</evidence>
<keyword evidence="8" id="KW-0934">Plastid</keyword>
<dbReference type="GO" id="GO:0006412">
    <property type="term" value="P:translation"/>
    <property type="evidence" value="ECO:0007669"/>
    <property type="project" value="InterPro"/>
</dbReference>
<proteinExistence type="inferred from homology"/>
<dbReference type="AlphaFoldDB" id="A0A1C9C9F7"/>
<dbReference type="NCBIfam" id="TIGR00061">
    <property type="entry name" value="L21"/>
    <property type="match status" value="1"/>
</dbReference>
<dbReference type="InterPro" id="IPR036164">
    <property type="entry name" value="bL21-like_sf"/>
</dbReference>
<dbReference type="RefSeq" id="YP_009296073.1">
    <property type="nucleotide sequence ID" value="NC_031169.1"/>
</dbReference>
<keyword evidence="2" id="KW-0699">rRNA-binding</keyword>
<dbReference type="GeneID" id="29072343"/>
<organism evidence="8">
    <name type="scientific">Schizymenia dubyi</name>
    <dbReference type="NCBI Taxonomy" id="38368"/>
    <lineage>
        <taxon>Eukaryota</taxon>
        <taxon>Rhodophyta</taxon>
        <taxon>Florideophyceae</taxon>
        <taxon>Rhodymeniophycidae</taxon>
        <taxon>Nemastomatales</taxon>
        <taxon>Schizymeniaceae</taxon>
        <taxon>Schizymenia</taxon>
    </lineage>
</organism>
<dbReference type="GO" id="GO:1990904">
    <property type="term" value="C:ribonucleoprotein complex"/>
    <property type="evidence" value="ECO:0007669"/>
    <property type="project" value="UniProtKB-KW"/>
</dbReference>
<dbReference type="PROSITE" id="PS01169">
    <property type="entry name" value="RIBOSOMAL_L21"/>
    <property type="match status" value="1"/>
</dbReference>
<evidence type="ECO:0000256" key="3">
    <source>
        <dbReference type="ARBA" id="ARBA00022884"/>
    </source>
</evidence>
<evidence type="ECO:0000256" key="6">
    <source>
        <dbReference type="ARBA" id="ARBA00035397"/>
    </source>
</evidence>
<dbReference type="InterPro" id="IPR001787">
    <property type="entry name" value="Ribosomal_bL21"/>
</dbReference>
<dbReference type="Pfam" id="PF00829">
    <property type="entry name" value="Ribosomal_L21p"/>
    <property type="match status" value="1"/>
</dbReference>
<dbReference type="SUPFAM" id="SSF141091">
    <property type="entry name" value="L21p-like"/>
    <property type="match status" value="1"/>
</dbReference>